<keyword evidence="2" id="KW-1185">Reference proteome</keyword>
<sequence length="52" mass="5551">MAQQAVDEPLLGLIAAEVEKLHVIEVDLADVRGELRIGLRDGITQLTDTPGA</sequence>
<protein>
    <submittedName>
        <fullName evidence="1">Uncharacterized protein</fullName>
    </submittedName>
</protein>
<dbReference type="EMBL" id="FXYX01000001">
    <property type="protein sequence ID" value="SMX67199.1"/>
    <property type="molecule type" value="Genomic_DNA"/>
</dbReference>
<organism evidence="1 2">
    <name type="scientific">Brevibacterium iodinum ATCC 49514</name>
    <dbReference type="NCBI Taxonomy" id="1255616"/>
    <lineage>
        <taxon>Bacteria</taxon>
        <taxon>Bacillati</taxon>
        <taxon>Actinomycetota</taxon>
        <taxon>Actinomycetes</taxon>
        <taxon>Micrococcales</taxon>
        <taxon>Brevibacteriaceae</taxon>
        <taxon>Brevibacterium</taxon>
    </lineage>
</organism>
<gene>
    <name evidence="1" type="ORF">BI49514_00409</name>
</gene>
<reference evidence="2" key="1">
    <citation type="submission" date="2017-03" db="EMBL/GenBank/DDBJ databases">
        <authorList>
            <person name="Monnet C."/>
        </authorList>
    </citation>
    <scope>NUCLEOTIDE SEQUENCE [LARGE SCALE GENOMIC DNA]</scope>
    <source>
        <strain evidence="2">ATCC 49514</strain>
    </source>
</reference>
<evidence type="ECO:0000313" key="1">
    <source>
        <dbReference type="EMBL" id="SMX67199.1"/>
    </source>
</evidence>
<proteinExistence type="predicted"/>
<accession>A0A2H1HW99</accession>
<dbReference type="AlphaFoldDB" id="A0A2H1HW99"/>
<name>A0A2H1HW99_9MICO</name>
<evidence type="ECO:0000313" key="2">
    <source>
        <dbReference type="Proteomes" id="UP000234382"/>
    </source>
</evidence>
<dbReference type="Proteomes" id="UP000234382">
    <property type="component" value="Unassembled WGS sequence"/>
</dbReference>